<dbReference type="GO" id="GO:0005737">
    <property type="term" value="C:cytoplasm"/>
    <property type="evidence" value="ECO:0007669"/>
    <property type="project" value="TreeGrafter"/>
</dbReference>
<gene>
    <name evidence="8" type="ORF">AAFF_G00384190</name>
</gene>
<dbReference type="GO" id="GO:0004089">
    <property type="term" value="F:carbonate dehydratase activity"/>
    <property type="evidence" value="ECO:0007669"/>
    <property type="project" value="UniProtKB-EC"/>
</dbReference>
<dbReference type="GO" id="GO:0015670">
    <property type="term" value="P:carbon dioxide transport"/>
    <property type="evidence" value="ECO:0007669"/>
    <property type="project" value="TreeGrafter"/>
</dbReference>
<comment type="catalytic activity">
    <reaction evidence="5">
        <text>hydrogencarbonate + H(+) = CO2 + H2O</text>
        <dbReference type="Rhea" id="RHEA:10748"/>
        <dbReference type="ChEBI" id="CHEBI:15377"/>
        <dbReference type="ChEBI" id="CHEBI:15378"/>
        <dbReference type="ChEBI" id="CHEBI:16526"/>
        <dbReference type="ChEBI" id="CHEBI:17544"/>
        <dbReference type="EC" id="4.2.1.1"/>
    </reaction>
</comment>
<comment type="similarity">
    <text evidence="2">Belongs to the alpha-carbonic anhydrase family.</text>
</comment>
<reference evidence="8" key="1">
    <citation type="journal article" date="2023" name="Science">
        <title>Genome structures resolve the early diversification of teleost fishes.</title>
        <authorList>
            <person name="Parey E."/>
            <person name="Louis A."/>
            <person name="Montfort J."/>
            <person name="Bouchez O."/>
            <person name="Roques C."/>
            <person name="Iampietro C."/>
            <person name="Lluch J."/>
            <person name="Castinel A."/>
            <person name="Donnadieu C."/>
            <person name="Desvignes T."/>
            <person name="Floi Bucao C."/>
            <person name="Jouanno E."/>
            <person name="Wen M."/>
            <person name="Mejri S."/>
            <person name="Dirks R."/>
            <person name="Jansen H."/>
            <person name="Henkel C."/>
            <person name="Chen W.J."/>
            <person name="Zahm M."/>
            <person name="Cabau C."/>
            <person name="Klopp C."/>
            <person name="Thompson A.W."/>
            <person name="Robinson-Rechavi M."/>
            <person name="Braasch I."/>
            <person name="Lecointre G."/>
            <person name="Bobe J."/>
            <person name="Postlethwait J.H."/>
            <person name="Berthelot C."/>
            <person name="Roest Crollius H."/>
            <person name="Guiguen Y."/>
        </authorList>
    </citation>
    <scope>NUCLEOTIDE SEQUENCE</scope>
    <source>
        <strain evidence="8">NC1722</strain>
    </source>
</reference>
<name>A0AAD7SFH4_9TELE</name>
<dbReference type="PANTHER" id="PTHR18952">
    <property type="entry name" value="CARBONIC ANHYDRASE"/>
    <property type="match status" value="1"/>
</dbReference>
<dbReference type="SUPFAM" id="SSF51069">
    <property type="entry name" value="Carbonic anhydrase"/>
    <property type="match status" value="1"/>
</dbReference>
<evidence type="ECO:0000256" key="3">
    <source>
        <dbReference type="ARBA" id="ARBA00012925"/>
    </source>
</evidence>
<dbReference type="InterPro" id="IPR023561">
    <property type="entry name" value="Carbonic_anhydrase_a-class"/>
</dbReference>
<evidence type="ECO:0000256" key="4">
    <source>
        <dbReference type="ARBA" id="ARBA00023239"/>
    </source>
</evidence>
<dbReference type="Pfam" id="PF00194">
    <property type="entry name" value="Carb_anhydrase"/>
    <property type="match status" value="1"/>
</dbReference>
<evidence type="ECO:0000256" key="6">
    <source>
        <dbReference type="SAM" id="MobiDB-lite"/>
    </source>
</evidence>
<dbReference type="AlphaFoldDB" id="A0AAD7SFH4"/>
<proteinExistence type="inferred from homology"/>
<dbReference type="InterPro" id="IPR036398">
    <property type="entry name" value="CA_dom_sf"/>
</dbReference>
<protein>
    <recommendedName>
        <fullName evidence="3">carbonic anhydrase</fullName>
        <ecNumber evidence="3">4.2.1.1</ecNumber>
    </recommendedName>
</protein>
<dbReference type="EC" id="4.2.1.1" evidence="3"/>
<dbReference type="PROSITE" id="PS51144">
    <property type="entry name" value="ALPHA_CA_2"/>
    <property type="match status" value="1"/>
</dbReference>
<keyword evidence="4" id="KW-0456">Lyase</keyword>
<evidence type="ECO:0000313" key="9">
    <source>
        <dbReference type="Proteomes" id="UP001221898"/>
    </source>
</evidence>
<dbReference type="Gene3D" id="3.10.200.10">
    <property type="entry name" value="Alpha carbonic anhydrase"/>
    <property type="match status" value="1"/>
</dbReference>
<dbReference type="GO" id="GO:0008270">
    <property type="term" value="F:zinc ion binding"/>
    <property type="evidence" value="ECO:0007669"/>
    <property type="project" value="InterPro"/>
</dbReference>
<comment type="caution">
    <text evidence="8">The sequence shown here is derived from an EMBL/GenBank/DDBJ whole genome shotgun (WGS) entry which is preliminary data.</text>
</comment>
<feature type="region of interest" description="Disordered" evidence="6">
    <location>
        <begin position="58"/>
        <end position="78"/>
    </location>
</feature>
<evidence type="ECO:0000256" key="1">
    <source>
        <dbReference type="ARBA" id="ARBA00001947"/>
    </source>
</evidence>
<evidence type="ECO:0000256" key="2">
    <source>
        <dbReference type="ARBA" id="ARBA00010718"/>
    </source>
</evidence>
<evidence type="ECO:0000256" key="5">
    <source>
        <dbReference type="ARBA" id="ARBA00048348"/>
    </source>
</evidence>
<dbReference type="Proteomes" id="UP001221898">
    <property type="component" value="Unassembled WGS sequence"/>
</dbReference>
<feature type="domain" description="Alpha-carbonic anhydrase" evidence="7">
    <location>
        <begin position="3"/>
        <end position="78"/>
    </location>
</feature>
<evidence type="ECO:0000313" key="8">
    <source>
        <dbReference type="EMBL" id="KAJ8401500.1"/>
    </source>
</evidence>
<evidence type="ECO:0000259" key="7">
    <source>
        <dbReference type="PROSITE" id="PS51144"/>
    </source>
</evidence>
<dbReference type="InterPro" id="IPR001148">
    <property type="entry name" value="CA_dom"/>
</dbReference>
<accession>A0AAD7SFH4</accession>
<keyword evidence="9" id="KW-1185">Reference proteome</keyword>
<organism evidence="8 9">
    <name type="scientific">Aldrovandia affinis</name>
    <dbReference type="NCBI Taxonomy" id="143900"/>
    <lineage>
        <taxon>Eukaryota</taxon>
        <taxon>Metazoa</taxon>
        <taxon>Chordata</taxon>
        <taxon>Craniata</taxon>
        <taxon>Vertebrata</taxon>
        <taxon>Euteleostomi</taxon>
        <taxon>Actinopterygii</taxon>
        <taxon>Neopterygii</taxon>
        <taxon>Teleostei</taxon>
        <taxon>Notacanthiformes</taxon>
        <taxon>Halosauridae</taxon>
        <taxon>Aldrovandia</taxon>
    </lineage>
</organism>
<dbReference type="EMBL" id="JAINUG010000070">
    <property type="protein sequence ID" value="KAJ8401500.1"/>
    <property type="molecule type" value="Genomic_DNA"/>
</dbReference>
<sequence>MSHAWGYAPHNGPDHWFKNFPIADGPRQSPIDIVPAQAKYDAALKPLNLKYDPRTSNGILNNGHSFQVDFVDDNDSSS</sequence>
<dbReference type="GO" id="GO:0006885">
    <property type="term" value="P:regulation of pH"/>
    <property type="evidence" value="ECO:0007669"/>
    <property type="project" value="TreeGrafter"/>
</dbReference>
<dbReference type="PANTHER" id="PTHR18952:SF120">
    <property type="entry name" value="CARBONIC ANHYDRASE 2"/>
    <property type="match status" value="1"/>
</dbReference>
<comment type="cofactor">
    <cofactor evidence="1">
        <name>Zn(2+)</name>
        <dbReference type="ChEBI" id="CHEBI:29105"/>
    </cofactor>
</comment>